<dbReference type="Pfam" id="PF10294">
    <property type="entry name" value="Methyltransf_16"/>
    <property type="match status" value="1"/>
</dbReference>
<dbReference type="InterPro" id="IPR029063">
    <property type="entry name" value="SAM-dependent_MTases_sf"/>
</dbReference>
<gene>
    <name evidence="1" type="ORF">NSCI0253_LOCUS2635</name>
</gene>
<evidence type="ECO:0000313" key="1">
    <source>
        <dbReference type="EMBL" id="CAD8828289.1"/>
    </source>
</evidence>
<accession>A0A7S1EWQ6</accession>
<dbReference type="InterPro" id="IPR019410">
    <property type="entry name" value="Methyltransf_16"/>
</dbReference>
<proteinExistence type="predicted"/>
<name>A0A7S1EWQ6_NOCSC</name>
<organism evidence="1">
    <name type="scientific">Noctiluca scintillans</name>
    <name type="common">Sea sparkle</name>
    <name type="synonym">Red tide dinoflagellate</name>
    <dbReference type="NCBI Taxonomy" id="2966"/>
    <lineage>
        <taxon>Eukaryota</taxon>
        <taxon>Sar</taxon>
        <taxon>Alveolata</taxon>
        <taxon>Dinophyceae</taxon>
        <taxon>Noctilucales</taxon>
        <taxon>Noctilucaceae</taxon>
        <taxon>Noctiluca</taxon>
    </lineage>
</organism>
<dbReference type="SUPFAM" id="SSF53335">
    <property type="entry name" value="S-adenosyl-L-methionine-dependent methyltransferases"/>
    <property type="match status" value="1"/>
</dbReference>
<protein>
    <submittedName>
        <fullName evidence="1">Uncharacterized protein</fullName>
    </submittedName>
</protein>
<dbReference type="EMBL" id="HBFQ01003784">
    <property type="protein sequence ID" value="CAD8828289.1"/>
    <property type="molecule type" value="Transcribed_RNA"/>
</dbReference>
<sequence length="286" mass="30131">MAMDFAPSSPTSDDGKLARLCGEQGEDGVVDVMPGLQLYVRQLPFYSSLVVTHKGGTVWPSSEILGRFVALGLAERLRDIPVVELGCGVGAVPGCVAAHFGAKVTVTDLAEVVPLASQNAQANGLTLTSVALPWGSQVPQMLAAGDTELVLASDVLYDSGEHEAVATTITDLLSPTGIVLIASQERTAADGAFFLMLRAQGWATSRLDIEDVFDVSGSSSAFRSAMVVRICWRGDGPPPSWCGLDSRLLPDIFEPSDARSDYADCQSVFGELADLDDPPFAPGEID</sequence>
<reference evidence="1" key="1">
    <citation type="submission" date="2021-01" db="EMBL/GenBank/DDBJ databases">
        <authorList>
            <person name="Corre E."/>
            <person name="Pelletier E."/>
            <person name="Niang G."/>
            <person name="Scheremetjew M."/>
            <person name="Finn R."/>
            <person name="Kale V."/>
            <person name="Holt S."/>
            <person name="Cochrane G."/>
            <person name="Meng A."/>
            <person name="Brown T."/>
            <person name="Cohen L."/>
        </authorList>
    </citation>
    <scope>NUCLEOTIDE SEQUENCE</scope>
</reference>
<dbReference type="PANTHER" id="PTHR14614">
    <property type="entry name" value="HEPATOCELLULAR CARCINOMA-ASSOCIATED ANTIGEN"/>
    <property type="match status" value="1"/>
</dbReference>
<dbReference type="Gene3D" id="3.40.50.150">
    <property type="entry name" value="Vaccinia Virus protein VP39"/>
    <property type="match status" value="1"/>
</dbReference>
<dbReference type="AlphaFoldDB" id="A0A7S1EWQ6"/>